<sequence>MLSLSIFPFFYLLSSSSLVEKKRGEKRTKRAIRWCGCDSLSRFRRRMCPRRKGTEEALHEKKECCTIGDASEKVRCHGTAPCYSGGERGVVGSVECRNHAKKMAKSRIFERRSHLE</sequence>
<protein>
    <recommendedName>
        <fullName evidence="4">Secreted protein</fullName>
    </recommendedName>
</protein>
<evidence type="ECO:0000256" key="1">
    <source>
        <dbReference type="SAM" id="SignalP"/>
    </source>
</evidence>
<organism evidence="3">
    <name type="scientific">Caenorhabditis remanei</name>
    <name type="common">Caenorhabditis vulgaris</name>
    <dbReference type="NCBI Taxonomy" id="31234"/>
    <lineage>
        <taxon>Eukaryota</taxon>
        <taxon>Metazoa</taxon>
        <taxon>Ecdysozoa</taxon>
        <taxon>Nematoda</taxon>
        <taxon>Chromadorea</taxon>
        <taxon>Rhabditida</taxon>
        <taxon>Rhabditina</taxon>
        <taxon>Rhabditomorpha</taxon>
        <taxon>Rhabditoidea</taxon>
        <taxon>Rhabditidae</taxon>
        <taxon>Peloderinae</taxon>
        <taxon>Caenorhabditis</taxon>
    </lineage>
</organism>
<dbReference type="InParanoid" id="E3MAW1"/>
<accession>E3MAW1</accession>
<keyword evidence="1" id="KW-0732">Signal</keyword>
<feature type="chain" id="PRO_5003176445" description="Secreted protein" evidence="1">
    <location>
        <begin position="17"/>
        <end position="116"/>
    </location>
</feature>
<dbReference type="EMBL" id="DS268432">
    <property type="protein sequence ID" value="EFO97302.1"/>
    <property type="molecule type" value="Genomic_DNA"/>
</dbReference>
<evidence type="ECO:0008006" key="4">
    <source>
        <dbReference type="Google" id="ProtNLM"/>
    </source>
</evidence>
<dbReference type="AlphaFoldDB" id="E3MAW1"/>
<evidence type="ECO:0000313" key="2">
    <source>
        <dbReference type="EMBL" id="EFO97302.1"/>
    </source>
</evidence>
<name>E3MAW1_CAERE</name>
<gene>
    <name evidence="2" type="ORF">CRE_16641</name>
</gene>
<reference evidence="2" key="1">
    <citation type="submission" date="2007-07" db="EMBL/GenBank/DDBJ databases">
        <title>PCAP assembly of the Caenorhabditis remanei genome.</title>
        <authorList>
            <consortium name="The Caenorhabditis remanei Sequencing Consortium"/>
            <person name="Wilson R.K."/>
        </authorList>
    </citation>
    <scope>NUCLEOTIDE SEQUENCE [LARGE SCALE GENOMIC DNA]</scope>
    <source>
        <strain evidence="2">PB4641</strain>
    </source>
</reference>
<feature type="signal peptide" evidence="1">
    <location>
        <begin position="1"/>
        <end position="16"/>
    </location>
</feature>
<keyword evidence="3" id="KW-1185">Reference proteome</keyword>
<proteinExistence type="predicted"/>
<dbReference type="HOGENOM" id="CLU_2099139_0_0_1"/>
<dbReference type="Proteomes" id="UP000008281">
    <property type="component" value="Unassembled WGS sequence"/>
</dbReference>
<evidence type="ECO:0000313" key="3">
    <source>
        <dbReference type="Proteomes" id="UP000008281"/>
    </source>
</evidence>